<proteinExistence type="inferred from homology"/>
<dbReference type="PATRIC" id="fig|1006576.9.peg.1071"/>
<keyword evidence="3 4" id="KW-0326">Glycosidase</keyword>
<dbReference type="OrthoDB" id="9768786at2"/>
<dbReference type="PANTHER" id="PTHR34983:SF2">
    <property type="entry name" value="ENDO-BETA-1,4-GALACTANASE"/>
    <property type="match status" value="1"/>
</dbReference>
<gene>
    <name evidence="5" type="primary">ganB</name>
    <name evidence="5" type="ORF">DTL3_1072</name>
</gene>
<evidence type="ECO:0000256" key="1">
    <source>
        <dbReference type="ARBA" id="ARBA00010687"/>
    </source>
</evidence>
<dbReference type="GO" id="GO:0015926">
    <property type="term" value="F:glucosidase activity"/>
    <property type="evidence" value="ECO:0007669"/>
    <property type="project" value="InterPro"/>
</dbReference>
<dbReference type="HOGENOM" id="CLU_011259_2_0_0"/>
<sequence length="385" mass="43611">MKNLRISFILFLFIGGTFLTMFSSSYSIKSQGNFIKGADISTLYEIESHGGKYFQNGLERDLLDILQENGFNWIRLRLWVDPDNYGGGNCDLSRTIAIAKRAKEHGFKFLLDFHYSDWWADPGKQEIPQAWKNLSFDELKEAVYEYTKNVITTLKNEKALPDMVQIGNEIRSGILWPYGKTWAEAGEEVGGFEGLAELLNAGIQGVRDSLSEDEEVLIMLHTDQGGDNGATRWLFDGIVEQGVEFDIIGLSYYPYWHGTIDDLKYNMNDISQRYNKDVVIAEFAYAWTLENGDDHPNIFGEVQAKTAGFPATIEGQKQAIGAVMEAVNQVPNSRGLGVFYWEPAWIPVKGVGWKTGEGNAWDNQTLFDFEGNALESLRYFGMWEE</sequence>
<dbReference type="STRING" id="1006576.DTL3_1072"/>
<dbReference type="GO" id="GO:0045490">
    <property type="term" value="P:pectin catabolic process"/>
    <property type="evidence" value="ECO:0007669"/>
    <property type="project" value="TreeGrafter"/>
</dbReference>
<dbReference type="Gene3D" id="3.20.20.80">
    <property type="entry name" value="Glycosidases"/>
    <property type="match status" value="1"/>
</dbReference>
<dbReference type="SUPFAM" id="SSF51445">
    <property type="entry name" value="(Trans)glycosidases"/>
    <property type="match status" value="1"/>
</dbReference>
<dbReference type="RefSeq" id="WP_084217192.1">
    <property type="nucleotide sequence ID" value="NZ_LN824141.1"/>
</dbReference>
<dbReference type="EC" id="3.2.1.89" evidence="4"/>
<name>A0A0C7NKG1_DEFTU</name>
<dbReference type="GO" id="GO:0031218">
    <property type="term" value="F:arabinogalactan endo-1,4-beta-galactosidase activity"/>
    <property type="evidence" value="ECO:0007669"/>
    <property type="project" value="UniProtKB-EC"/>
</dbReference>
<dbReference type="AlphaFoldDB" id="A0A0C7NKG1"/>
<dbReference type="PANTHER" id="PTHR34983">
    <property type="entry name" value="ARABINOGALACTAN ENDO-BETA-1,4-GALACTANASE A"/>
    <property type="match status" value="1"/>
</dbReference>
<comment type="catalytic activity">
    <reaction evidence="4">
        <text>The enzyme specifically hydrolyzes (1-&gt;4)-beta-D-galactosidic linkages in type I arabinogalactans.</text>
        <dbReference type="EC" id="3.2.1.89"/>
    </reaction>
</comment>
<dbReference type="Pfam" id="PF07745">
    <property type="entry name" value="Glyco_hydro_53"/>
    <property type="match status" value="1"/>
</dbReference>
<evidence type="ECO:0000256" key="2">
    <source>
        <dbReference type="ARBA" id="ARBA00022801"/>
    </source>
</evidence>
<dbReference type="KEGG" id="dtn:DTL3_1072"/>
<keyword evidence="6" id="KW-1185">Reference proteome</keyword>
<evidence type="ECO:0000313" key="6">
    <source>
        <dbReference type="Proteomes" id="UP000032809"/>
    </source>
</evidence>
<accession>A0A0C7NKG1</accession>
<dbReference type="InterPro" id="IPR011683">
    <property type="entry name" value="Glyco_hydro_53"/>
</dbReference>
<keyword evidence="2 4" id="KW-0378">Hydrolase</keyword>
<organism evidence="5 6">
    <name type="scientific">Defluviitoga tunisiensis</name>
    <dbReference type="NCBI Taxonomy" id="1006576"/>
    <lineage>
        <taxon>Bacteria</taxon>
        <taxon>Thermotogati</taxon>
        <taxon>Thermotogota</taxon>
        <taxon>Thermotogae</taxon>
        <taxon>Petrotogales</taxon>
        <taxon>Petrotogaceae</taxon>
        <taxon>Defluviitoga</taxon>
    </lineage>
</organism>
<evidence type="ECO:0000256" key="4">
    <source>
        <dbReference type="RuleBase" id="RU361192"/>
    </source>
</evidence>
<evidence type="ECO:0000256" key="3">
    <source>
        <dbReference type="ARBA" id="ARBA00023295"/>
    </source>
</evidence>
<protein>
    <recommendedName>
        <fullName evidence="4">Arabinogalactan endo-beta-1,4-galactanase</fullName>
        <ecNumber evidence="4">3.2.1.89</ecNumber>
    </recommendedName>
</protein>
<comment type="similarity">
    <text evidence="1 4">Belongs to the glycosyl hydrolase 53 family.</text>
</comment>
<dbReference type="Proteomes" id="UP000032809">
    <property type="component" value="Chromosome I"/>
</dbReference>
<dbReference type="InterPro" id="IPR017853">
    <property type="entry name" value="GH"/>
</dbReference>
<reference evidence="6" key="1">
    <citation type="submission" date="2014-11" db="EMBL/GenBank/DDBJ databases">
        <authorList>
            <person name="Wibberg D."/>
        </authorList>
    </citation>
    <scope>NUCLEOTIDE SEQUENCE [LARGE SCALE GENOMIC DNA]</scope>
    <source>
        <strain evidence="6">L3</strain>
    </source>
</reference>
<evidence type="ECO:0000313" key="5">
    <source>
        <dbReference type="EMBL" id="CEP78376.1"/>
    </source>
</evidence>
<dbReference type="EMBL" id="LN824141">
    <property type="protein sequence ID" value="CEP78376.1"/>
    <property type="molecule type" value="Genomic_DNA"/>
</dbReference>